<dbReference type="eggNOG" id="KOG3616">
    <property type="taxonomic scope" value="Eukaryota"/>
</dbReference>
<dbReference type="GO" id="GO:0036064">
    <property type="term" value="C:ciliary basal body"/>
    <property type="evidence" value="ECO:0000318"/>
    <property type="project" value="GO_Central"/>
</dbReference>
<dbReference type="OMA" id="LKRTIWQ"/>
<comment type="subcellular location">
    <subcellularLocation>
        <location evidence="1">Cell projection</location>
        <location evidence="1">Cilium</location>
    </subcellularLocation>
</comment>
<evidence type="ECO:0000256" key="4">
    <source>
        <dbReference type="ARBA" id="ARBA00022737"/>
    </source>
</evidence>
<dbReference type="FunFam" id="2.130.10.10:FF:002910">
    <property type="entry name" value="Predicted protein"/>
    <property type="match status" value="1"/>
</dbReference>
<organism evidence="10 11">
    <name type="scientific">Daphnia pulex</name>
    <name type="common">Water flea</name>
    <dbReference type="NCBI Taxonomy" id="6669"/>
    <lineage>
        <taxon>Eukaryota</taxon>
        <taxon>Metazoa</taxon>
        <taxon>Ecdysozoa</taxon>
        <taxon>Arthropoda</taxon>
        <taxon>Crustacea</taxon>
        <taxon>Branchiopoda</taxon>
        <taxon>Diplostraca</taxon>
        <taxon>Cladocera</taxon>
        <taxon>Anomopoda</taxon>
        <taxon>Daphniidae</taxon>
        <taxon>Daphnia</taxon>
    </lineage>
</organism>
<keyword evidence="3" id="KW-0853">WD repeat</keyword>
<dbReference type="FunFam" id="1.25.40.470:FF:000021">
    <property type="entry name" value="Intraflagellar transport protein osm-1"/>
    <property type="match status" value="1"/>
</dbReference>
<evidence type="ECO:0000259" key="9">
    <source>
        <dbReference type="Pfam" id="PF23387"/>
    </source>
</evidence>
<dbReference type="GO" id="GO:0030992">
    <property type="term" value="C:intraciliary transport particle B"/>
    <property type="evidence" value="ECO:0000318"/>
    <property type="project" value="GO_Central"/>
</dbReference>
<dbReference type="InterPro" id="IPR011990">
    <property type="entry name" value="TPR-like_helical_dom_sf"/>
</dbReference>
<dbReference type="InParanoid" id="E9GR87"/>
<dbReference type="GO" id="GO:0005930">
    <property type="term" value="C:axoneme"/>
    <property type="evidence" value="ECO:0000318"/>
    <property type="project" value="GO_Central"/>
</dbReference>
<proteinExistence type="inferred from homology"/>
<accession>E9GR87</accession>
<protein>
    <recommendedName>
        <fullName evidence="9">IFT80/172/WDR35 TPR domain-containing protein</fullName>
    </recommendedName>
</protein>
<evidence type="ECO:0000256" key="2">
    <source>
        <dbReference type="ARBA" id="ARBA00022473"/>
    </source>
</evidence>
<dbReference type="InterPro" id="IPR015943">
    <property type="entry name" value="WD40/YVTN_repeat-like_dom_sf"/>
</dbReference>
<dbReference type="InterPro" id="IPR056157">
    <property type="entry name" value="TPR_IFT80_172_dom"/>
</dbReference>
<dbReference type="SMART" id="SM00320">
    <property type="entry name" value="WD40"/>
    <property type="match status" value="6"/>
</dbReference>
<reference evidence="10 11" key="1">
    <citation type="journal article" date="2011" name="Science">
        <title>The ecoresponsive genome of Daphnia pulex.</title>
        <authorList>
            <person name="Colbourne J.K."/>
            <person name="Pfrender M.E."/>
            <person name="Gilbert D."/>
            <person name="Thomas W.K."/>
            <person name="Tucker A."/>
            <person name="Oakley T.H."/>
            <person name="Tokishita S."/>
            <person name="Aerts A."/>
            <person name="Arnold G.J."/>
            <person name="Basu M.K."/>
            <person name="Bauer D.J."/>
            <person name="Caceres C.E."/>
            <person name="Carmel L."/>
            <person name="Casola C."/>
            <person name="Choi J.H."/>
            <person name="Detter J.C."/>
            <person name="Dong Q."/>
            <person name="Dusheyko S."/>
            <person name="Eads B.D."/>
            <person name="Frohlich T."/>
            <person name="Geiler-Samerotte K.A."/>
            <person name="Gerlach D."/>
            <person name="Hatcher P."/>
            <person name="Jogdeo S."/>
            <person name="Krijgsveld J."/>
            <person name="Kriventseva E.V."/>
            <person name="Kultz D."/>
            <person name="Laforsch C."/>
            <person name="Lindquist E."/>
            <person name="Lopez J."/>
            <person name="Manak J.R."/>
            <person name="Muller J."/>
            <person name="Pangilinan J."/>
            <person name="Patwardhan R.P."/>
            <person name="Pitluck S."/>
            <person name="Pritham E.J."/>
            <person name="Rechtsteiner A."/>
            <person name="Rho M."/>
            <person name="Rogozin I.B."/>
            <person name="Sakarya O."/>
            <person name="Salamov A."/>
            <person name="Schaack S."/>
            <person name="Shapiro H."/>
            <person name="Shiga Y."/>
            <person name="Skalitzky C."/>
            <person name="Smith Z."/>
            <person name="Souvorov A."/>
            <person name="Sung W."/>
            <person name="Tang Z."/>
            <person name="Tsuchiya D."/>
            <person name="Tu H."/>
            <person name="Vos H."/>
            <person name="Wang M."/>
            <person name="Wolf Y.I."/>
            <person name="Yamagata H."/>
            <person name="Yamada T."/>
            <person name="Ye Y."/>
            <person name="Shaw J.R."/>
            <person name="Andrews J."/>
            <person name="Crease T.J."/>
            <person name="Tang H."/>
            <person name="Lucas S.M."/>
            <person name="Robertson H.M."/>
            <person name="Bork P."/>
            <person name="Koonin E.V."/>
            <person name="Zdobnov E.M."/>
            <person name="Grigoriev I.V."/>
            <person name="Lynch M."/>
            <person name="Boore J.L."/>
        </authorList>
    </citation>
    <scope>NUCLEOTIDE SEQUENCE [LARGE SCALE GENOMIC DNA]</scope>
</reference>
<evidence type="ECO:0000256" key="8">
    <source>
        <dbReference type="ARBA" id="ARBA00038130"/>
    </source>
</evidence>
<dbReference type="InterPro" id="IPR001680">
    <property type="entry name" value="WD40_rpt"/>
</dbReference>
<feature type="domain" description="IFT80/172/WDR35 TPR" evidence="9">
    <location>
        <begin position="637"/>
        <end position="763"/>
    </location>
</feature>
<dbReference type="EMBL" id="GL732559">
    <property type="protein sequence ID" value="EFX78037.1"/>
    <property type="molecule type" value="Genomic_DNA"/>
</dbReference>
<dbReference type="Gene3D" id="1.25.40.470">
    <property type="match status" value="4"/>
</dbReference>
<dbReference type="PhylomeDB" id="E9GR87"/>
<keyword evidence="7" id="KW-0966">Cell projection</keyword>
<dbReference type="Proteomes" id="UP000000305">
    <property type="component" value="Unassembled WGS sequence"/>
</dbReference>
<keyword evidence="2" id="KW-0217">Developmental protein</keyword>
<dbReference type="SUPFAM" id="SSF48452">
    <property type="entry name" value="TPR-like"/>
    <property type="match status" value="1"/>
</dbReference>
<dbReference type="SUPFAM" id="SSF50978">
    <property type="entry name" value="WD40 repeat-like"/>
    <property type="match status" value="2"/>
</dbReference>
<dbReference type="Gene3D" id="2.130.10.10">
    <property type="entry name" value="YVTN repeat-like/Quinoprotein amine dehydrogenase"/>
    <property type="match status" value="2"/>
</dbReference>
<dbReference type="PANTHER" id="PTHR15722">
    <property type="entry name" value="IFT140/172-RELATED"/>
    <property type="match status" value="1"/>
</dbReference>
<dbReference type="OrthoDB" id="2186662at2759"/>
<dbReference type="PANTHER" id="PTHR15722:SF2">
    <property type="entry name" value="INTRAFLAGELLAR TRANSPORT PROTEIN 172 HOMOLOG"/>
    <property type="match status" value="1"/>
</dbReference>
<dbReference type="HOGENOM" id="CLU_002716_0_0_1"/>
<evidence type="ECO:0000256" key="3">
    <source>
        <dbReference type="ARBA" id="ARBA00022574"/>
    </source>
</evidence>
<evidence type="ECO:0000256" key="7">
    <source>
        <dbReference type="ARBA" id="ARBA00023273"/>
    </source>
</evidence>
<evidence type="ECO:0000256" key="6">
    <source>
        <dbReference type="ARBA" id="ARBA00023069"/>
    </source>
</evidence>
<gene>
    <name evidence="10" type="ORF">DAPPUDRAFT_320850</name>
</gene>
<evidence type="ECO:0000313" key="11">
    <source>
        <dbReference type="Proteomes" id="UP000000305"/>
    </source>
</evidence>
<keyword evidence="11" id="KW-1185">Reference proteome</keyword>
<keyword evidence="4" id="KW-0677">Repeat</keyword>
<evidence type="ECO:0000256" key="5">
    <source>
        <dbReference type="ARBA" id="ARBA00022803"/>
    </source>
</evidence>
<dbReference type="STRING" id="6669.E9GR87"/>
<dbReference type="InterPro" id="IPR036322">
    <property type="entry name" value="WD40_repeat_dom_sf"/>
</dbReference>
<comment type="similarity">
    <text evidence="8">Belongs to the IFT172 family.</text>
</comment>
<dbReference type="GO" id="GO:0042073">
    <property type="term" value="P:intraciliary transport"/>
    <property type="evidence" value="ECO:0000318"/>
    <property type="project" value="GO_Central"/>
</dbReference>
<name>E9GR87_DAPPU</name>
<evidence type="ECO:0000313" key="10">
    <source>
        <dbReference type="EMBL" id="EFX78037.1"/>
    </source>
</evidence>
<evidence type="ECO:0000256" key="1">
    <source>
        <dbReference type="ARBA" id="ARBA00004138"/>
    </source>
</evidence>
<keyword evidence="6" id="KW-0969">Cilium</keyword>
<sequence>MQIRRAKTLLPYQDGAAKTCGMCWSVNGQKLAVATAERVVFLFDANGETRDKFSTKPSDSKYGKKSYSIKGIAFSPDSTKIAIGQTDQIVFVYKIGDDWGDKKVICNKFAQASSVTCLIWPSQGPIILGLTDGKVRAAHIKTNKSQTLYATESFVETLASNQSGTGFISGHADGTIVRYYVADDGTALPQGKVVVHGVAPTALVWAGPLILASGSDQKLICYSAEGRPLQQFDYSRVKDEHEITVAVSSGCGQMVALGSFDKIRILLFNSRKRQWEESAIKEIKNMYTVTCLAWRTDSLYLVSSSLCGGVELLETVAKRTLWNGRVEIIYISSSQVVIKSVPEEGVPFFHPVVIRTHPGLEIETVRIMGRENYAVARTDRTLIVADLKRGLVSEVSWKEPEDGNKTKFHFDTPHACMVFSRGELTLIEYGVNAILERLRMEFMNPHLISVRINERHRKEGNNVKRLAYLLDLKTIGISDLVTGHSLGHISHESKIDWLEMNETGRKLLFRDQKLRLYMVDLATSTKTLLLSSCLFVEWVTGSDVIVAQSPSLLHVWYHAESSDKVQTIDIRGEVLDIVKEAGGRTVVRVQDGTIINEIALDDQLIEFGTAIEDGDLVRALSYLERLDSHSPGSAKGLWATLARISLDAVELRIASRCFAALGDIAKVRFLMETVRASEEVAKTITYSIPEGDGFSSPLVQARMAIFQRDLAAAERIYIDQGSPDDAVRMYRQLLQWEDALRVAETYNLSDRHQIRQDYLQWLQTTFQESAAAEVYERLGDYPSAVNMCLKAGLPSKAAKLMLHREELLSDAEAVHQVVTALQRCNMYVQVGEVYQATGKPDRALEFYRKGHSYAKAIDLARHSFPGEVILLEELWGDHLMTTHRPEQAIAHYIEAGKMTTALRAAIDARQWEKAADILEVVGESNVEPEHFQMLGRYYATTRAYEKAEKFFIRGNLPMEVVQMYISAGHWSRAFEAAKHSLPAVEMKRLFTDEGQALVKAGRLRDAEQLYVAAQLIDLAVEMYRSTKNYDQLVRLITNHQPDQLFHYHLDIARQLQADGNRKSAEKHFIAANHWKDAVTMYRDCGLWEDAFRVAQAKGSAKEAAALALEWAVSVGPEVGGKLLLRHGMAEECIALACDQEMFEFAVSMAQTVAPHKLKAVQRQLAVHLQASDHWKEAEEAFVKAGAVREAIDMHLSRGDWLAAEQLAEQHDPEALNQILISRAQASLEAGDFQQYETLILRAQQPLLLLQGYKERGRWQDALRVAKEYLPNRLAALQDEYDHYVTKTQGVNAVSLMTQARDWEQQGEFSRAVDCYFKITIAMVNEPGKLIALWNKASELAVKFLDEDKAVVLVRNAARQLKEIGQPAAAAQLYLSVDSVRDAVDILMEARDWTRARKIAQELEPDYYPRVETAYREWLRSEGKADQLADVDLGGALEMLASQGQWDQVLQKAQKHGPELLNKYVAIYSTELIKQQRSSVALELFIKYGAPAKPQNLNIYRHLATEILLEDKNDIKSLIGLRNIFHSLVKEVTSPTINMEFERFLRLFHYMVISNVCQNVGGLEVVATKASISLLRYADLIPADRAFYEAGTNAKAVGWDNLAFVLLNRYLDIADMMEENGESADATLLDNADFEQTDVPYDTLCIPVKPCVSGLLKEIAKEWVLAVSLDQHIEQQLPLDERGVYEACLVNWKRSSDPPATPCVLTGYPVLKQPVKFPAQGKETNREDWNRFLVAVKRWPDNRQLHETLDFIEKWCNGLPSVTSQFAF</sequence>
<dbReference type="KEGG" id="dpx:DAPPUDRAFT_320850"/>
<keyword evidence="5" id="KW-0802">TPR repeat</keyword>
<dbReference type="FunCoup" id="E9GR87">
    <property type="interactions" value="79"/>
</dbReference>
<dbReference type="Pfam" id="PF23387">
    <property type="entry name" value="TPR_IFT80_172"/>
    <property type="match status" value="1"/>
</dbReference>